<dbReference type="PANTHER" id="PTHR33841">
    <property type="entry name" value="DNA METHYLTRANSFERASE YEEA-RELATED"/>
    <property type="match status" value="1"/>
</dbReference>
<dbReference type="AlphaFoldDB" id="A0A6A8M9N5"/>
<proteinExistence type="predicted"/>
<dbReference type="Pfam" id="PF07669">
    <property type="entry name" value="Eco57I"/>
    <property type="match status" value="1"/>
</dbReference>
<evidence type="ECO:0000259" key="6">
    <source>
        <dbReference type="Pfam" id="PF07669"/>
    </source>
</evidence>
<organism evidence="7 8">
    <name type="scientific">Lactobacillus porci</name>
    <dbReference type="NCBI Taxonomy" id="2012477"/>
    <lineage>
        <taxon>Bacteria</taxon>
        <taxon>Bacillati</taxon>
        <taxon>Bacillota</taxon>
        <taxon>Bacilli</taxon>
        <taxon>Lactobacillales</taxon>
        <taxon>Lactobacillaceae</taxon>
        <taxon>Lactobacillus</taxon>
    </lineage>
</organism>
<dbReference type="InterPro" id="IPR011639">
    <property type="entry name" value="MethylTrfase_TaqI-like_dom"/>
</dbReference>
<keyword evidence="2" id="KW-0489">Methyltransferase</keyword>
<keyword evidence="7" id="KW-0378">Hydrolase</keyword>
<dbReference type="PANTHER" id="PTHR33841:SF1">
    <property type="entry name" value="DNA METHYLTRANSFERASE A"/>
    <property type="match status" value="1"/>
</dbReference>
<evidence type="ECO:0000313" key="7">
    <source>
        <dbReference type="EMBL" id="MST86408.1"/>
    </source>
</evidence>
<keyword evidence="7" id="KW-0255">Endonuclease</keyword>
<dbReference type="SUPFAM" id="SSF53335">
    <property type="entry name" value="S-adenosyl-L-methionine-dependent methyltransferases"/>
    <property type="match status" value="1"/>
</dbReference>
<sequence length="1097" mass="126129">MTVDAIDLVKNIQPNPKGVERLVNYLGLELEKIESVSDAFEDDTIFGFRRPNGLDGTFAYVIFTEKLMANTRANQYHGFFNIATQVMKERGQTSSEVDFIIVIGDGTLIVFDSADYRRRLILTPEKLERNHSKYLTKFESLKSESLIANSAYVEDEFFGDTELDPNLKNELFRFAIADDEQFINKTRIIRLNFWRRIREDSRCKAIIKNIFFNDQNNVDTESNYYGDVVSAVLDTLVLRYILVRILERRFGYDNDLAKKTVAKVGLGTSMSIDKLLESKVHFDHQEEQDAFDPKTGVMDLFKLEPTNDFDKESISEIQEAQPKYMVEEYGGDLYVSEIAKAATQIEGTLTESEYALIWNVTSSTDLDFDLEDVTPGTIGEQYEQTLQMKLEKNAAGEWEYSKDNSLQKSQGSFYTNSKITDYIVDQTLGKKLDQIKKELIEASNAQREKLLRSVLKLRMADITSGGGTFLAGAVRKLGSWYSELERKEEIKPLLQKIKGLETESAFQKYAVNNMIYGVDMDLKALIVSSFALTLESLGDVQEKLPELINKTLIHQNSVISLVPESKKQTYFNTYKNEIKELYQEKKKWISKKKNKFYGVRENLQNTFAKLMAEELESKKYSKESLLQLFKDKHMEVLEFNLPEVFFNKDGEYVGGFDVIFGNPPYIQLQKKEIFSDEEKYVYKELGEFKSYEATGDIYALFYERGLNLLKEDGLLGFITSNKFLRAGYGKSLRNYFLENTNPLLLVNLGSGMFGATVDTCILIVEKCENKDMLKAVDLAKRASEPKARLENMSDYIEQNTTLEPFGKNESWLILSSIERSIKKKVEKNGIPLKDWDIQIYRGVLTGYNKAFIIDEKRKNELILEDPKSAEIIRPILRGRDIDRYGYKFADLYLICTFPAKNLNIDDFPAIKKYLLSFGKRKLSQSGEKNIDGIQGNNARKRTTNQWFETQDSISYWDDFNKPKMIWKRIGSKLRFCLDTQGFYCLDSTCIATGSCISFLVALLNTTMGNYLLKDSPKTGTGDLIVSVQALLPIKVPRLSQKDQKEYESLLASIIECINNDQDYKSYERKLESLAFQMYGLTDTEKEYVIQTVNELYR</sequence>
<dbReference type="EC" id="2.1.1.72" evidence="1"/>
<gene>
    <name evidence="7" type="ORF">FYJ62_01770</name>
</gene>
<evidence type="ECO:0000256" key="5">
    <source>
        <dbReference type="ARBA" id="ARBA00047942"/>
    </source>
</evidence>
<evidence type="ECO:0000256" key="3">
    <source>
        <dbReference type="ARBA" id="ARBA00022679"/>
    </source>
</evidence>
<evidence type="ECO:0000256" key="2">
    <source>
        <dbReference type="ARBA" id="ARBA00022603"/>
    </source>
</evidence>
<dbReference type="Proteomes" id="UP000438120">
    <property type="component" value="Unassembled WGS sequence"/>
</dbReference>
<evidence type="ECO:0000256" key="1">
    <source>
        <dbReference type="ARBA" id="ARBA00011900"/>
    </source>
</evidence>
<dbReference type="InterPro" id="IPR029063">
    <property type="entry name" value="SAM-dependent_MTases_sf"/>
</dbReference>
<feature type="domain" description="Type II methyltransferase M.TaqI-like" evidence="6">
    <location>
        <begin position="513"/>
        <end position="749"/>
    </location>
</feature>
<comment type="catalytic activity">
    <reaction evidence="5">
        <text>a 2'-deoxyadenosine in DNA + S-adenosyl-L-methionine = an N(6)-methyl-2'-deoxyadenosine in DNA + S-adenosyl-L-homocysteine + H(+)</text>
        <dbReference type="Rhea" id="RHEA:15197"/>
        <dbReference type="Rhea" id="RHEA-COMP:12418"/>
        <dbReference type="Rhea" id="RHEA-COMP:12419"/>
        <dbReference type="ChEBI" id="CHEBI:15378"/>
        <dbReference type="ChEBI" id="CHEBI:57856"/>
        <dbReference type="ChEBI" id="CHEBI:59789"/>
        <dbReference type="ChEBI" id="CHEBI:90615"/>
        <dbReference type="ChEBI" id="CHEBI:90616"/>
        <dbReference type="EC" id="2.1.1.72"/>
    </reaction>
</comment>
<evidence type="ECO:0000313" key="8">
    <source>
        <dbReference type="Proteomes" id="UP000438120"/>
    </source>
</evidence>
<dbReference type="GO" id="GO:0004519">
    <property type="term" value="F:endonuclease activity"/>
    <property type="evidence" value="ECO:0007669"/>
    <property type="project" value="UniProtKB-KW"/>
</dbReference>
<dbReference type="OrthoDB" id="32195at2"/>
<dbReference type="GO" id="GO:0032259">
    <property type="term" value="P:methylation"/>
    <property type="evidence" value="ECO:0007669"/>
    <property type="project" value="UniProtKB-KW"/>
</dbReference>
<dbReference type="EMBL" id="VUMX01000003">
    <property type="protein sequence ID" value="MST86408.1"/>
    <property type="molecule type" value="Genomic_DNA"/>
</dbReference>
<keyword evidence="8" id="KW-1185">Reference proteome</keyword>
<dbReference type="RefSeq" id="WP_154547152.1">
    <property type="nucleotide sequence ID" value="NZ_VUMX01000003.1"/>
</dbReference>
<dbReference type="PRINTS" id="PR00507">
    <property type="entry name" value="N12N6MTFRASE"/>
</dbReference>
<keyword evidence="3" id="KW-0808">Transferase</keyword>
<dbReference type="GO" id="GO:0006304">
    <property type="term" value="P:DNA modification"/>
    <property type="evidence" value="ECO:0007669"/>
    <property type="project" value="InterPro"/>
</dbReference>
<protein>
    <recommendedName>
        <fullName evidence="1">site-specific DNA-methyltransferase (adenine-specific)</fullName>
        <ecNumber evidence="1">2.1.1.72</ecNumber>
    </recommendedName>
</protein>
<accession>A0A6A8M9N5</accession>
<dbReference type="PROSITE" id="PS00092">
    <property type="entry name" value="N6_MTASE"/>
    <property type="match status" value="1"/>
</dbReference>
<keyword evidence="4" id="KW-0949">S-adenosyl-L-methionine</keyword>
<dbReference type="GO" id="GO:0003676">
    <property type="term" value="F:nucleic acid binding"/>
    <property type="evidence" value="ECO:0007669"/>
    <property type="project" value="InterPro"/>
</dbReference>
<dbReference type="Gene3D" id="3.40.50.150">
    <property type="entry name" value="Vaccinia Virus protein VP39"/>
    <property type="match status" value="1"/>
</dbReference>
<name>A0A6A8M9N5_9LACO</name>
<reference evidence="7 8" key="1">
    <citation type="submission" date="2019-08" db="EMBL/GenBank/DDBJ databases">
        <title>In-depth cultivation of the pig gut microbiome towards novel bacterial diversity and tailored functional studies.</title>
        <authorList>
            <person name="Wylensek D."/>
            <person name="Hitch T.C.A."/>
            <person name="Clavel T."/>
        </authorList>
    </citation>
    <scope>NUCLEOTIDE SEQUENCE [LARGE SCALE GENOMIC DNA]</scope>
    <source>
        <strain evidence="7 8">Bifido-178-WT-2B</strain>
    </source>
</reference>
<evidence type="ECO:0000256" key="4">
    <source>
        <dbReference type="ARBA" id="ARBA00022691"/>
    </source>
</evidence>
<dbReference type="InterPro" id="IPR002052">
    <property type="entry name" value="DNA_methylase_N6_adenine_CS"/>
</dbReference>
<dbReference type="InterPro" id="IPR050953">
    <property type="entry name" value="N4_N6_ade-DNA_methylase"/>
</dbReference>
<keyword evidence="7" id="KW-0540">Nuclease</keyword>
<dbReference type="GO" id="GO:0009007">
    <property type="term" value="F:site-specific DNA-methyltransferase (adenine-specific) activity"/>
    <property type="evidence" value="ECO:0007669"/>
    <property type="project" value="UniProtKB-EC"/>
</dbReference>
<comment type="caution">
    <text evidence="7">The sequence shown here is derived from an EMBL/GenBank/DDBJ whole genome shotgun (WGS) entry which is preliminary data.</text>
</comment>